<evidence type="ECO:0000313" key="4">
    <source>
        <dbReference type="EMBL" id="KAL3097354.1"/>
    </source>
</evidence>
<dbReference type="FunFam" id="1.10.287.110:FF:000002">
    <property type="entry name" value="putative tyrosine-protein phosphatase auxilin isoform X2"/>
    <property type="match status" value="1"/>
</dbReference>
<evidence type="ECO:0000256" key="1">
    <source>
        <dbReference type="ARBA" id="ARBA00022741"/>
    </source>
</evidence>
<sequence length="771" mass="83599">MDPSFSLEDIFQKNAKMIRSAFSYISQASNQLLQSATAASSAAGKTIHSEPYISQASNQLLQSATAASSAADAKSHPLVGQTLTIGHHSYAVRSLLAEGGYALVFAVEALKNDRSHHPSNECGGAGGGQWYALKRQLAADREAADAVVREINFLKQLNGHPSIVRFRNATKNRGGTDGRSPPSSASASSSFSQSSRHFCEFFVLTELCSGGPLIDVMSQGPPLRVDQVCKILYATAQAINHMHDRNPPITHRDIKIENLLFDAHGHIKLCDFGSATTDIYRPCDEWSALVRSQLEEEIAKFTTPMYRAPEVLDTYQNFPIGPAQDIWALGCVLFYLCYRVHPFEDSAKLRILNAKYTLPAHSEYKVFHDLIRQMLQPDPYSRPSIQDLCEQIEQLALALDVRLDEPVLTLTAAPTTTTTTSSSSNNGRSKGDESGAAKTTTKAQQKPPHQRHELPRQKQHQKQQGLYDDDEDDPLTTLRPSMEIPNDGMGRSRAAPAPEKVLINFDLSAEKSVPTNSSSTTRTTDVPAAVSAARNCSDLSFLFDLGMPSAATAPTTEATSSSSTAPSATTEAANNVQAACDALGAEFLINLKMPAAETRAATSSGSTTTAMMAPADEGPNTCDASDPKQMQKAGGGSSNNLEDILSSVFGFTSSTKTSNRSLADMVKENDALLMDPLSVQIRDWTSGKERNIRALLGSLNAILWEEAAHQWKQPTMAELIVADNVKKQYHRACLVVHPDKLVGSVHEPLAKAIFTELNDAWTEFQKNASAS</sequence>
<dbReference type="CDD" id="cd06257">
    <property type="entry name" value="DnaJ"/>
    <property type="match status" value="1"/>
</dbReference>
<dbReference type="SMART" id="SM00220">
    <property type="entry name" value="S_TKc"/>
    <property type="match status" value="1"/>
</dbReference>
<evidence type="ECO:0000313" key="5">
    <source>
        <dbReference type="Proteomes" id="UP001620626"/>
    </source>
</evidence>
<feature type="region of interest" description="Disordered" evidence="2">
    <location>
        <begin position="600"/>
        <end position="637"/>
    </location>
</feature>
<dbReference type="InterPro" id="IPR008271">
    <property type="entry name" value="Ser/Thr_kinase_AS"/>
</dbReference>
<dbReference type="PROSITE" id="PS00108">
    <property type="entry name" value="PROTEIN_KINASE_ST"/>
    <property type="match status" value="1"/>
</dbReference>
<dbReference type="InterPro" id="IPR011009">
    <property type="entry name" value="Kinase-like_dom_sf"/>
</dbReference>
<dbReference type="GO" id="GO:0000166">
    <property type="term" value="F:nucleotide binding"/>
    <property type="evidence" value="ECO:0007669"/>
    <property type="project" value="UniProtKB-KW"/>
</dbReference>
<name>A0ABD2K3I2_9BILA</name>
<dbReference type="PANTHER" id="PTHR22967">
    <property type="entry name" value="SERINE/THREONINE PROTEIN KINASE"/>
    <property type="match status" value="1"/>
</dbReference>
<evidence type="ECO:0000256" key="2">
    <source>
        <dbReference type="SAM" id="MobiDB-lite"/>
    </source>
</evidence>
<reference evidence="4 5" key="1">
    <citation type="submission" date="2024-10" db="EMBL/GenBank/DDBJ databases">
        <authorList>
            <person name="Kim D."/>
        </authorList>
    </citation>
    <scope>NUCLEOTIDE SEQUENCE [LARGE SCALE GENOMIC DNA]</scope>
    <source>
        <strain evidence="4">BH-2024</strain>
    </source>
</reference>
<proteinExistence type="predicted"/>
<dbReference type="Proteomes" id="UP001620626">
    <property type="component" value="Unassembled WGS sequence"/>
</dbReference>
<feature type="compositionally biased region" description="Low complexity" evidence="2">
    <location>
        <begin position="180"/>
        <end position="189"/>
    </location>
</feature>
<protein>
    <recommendedName>
        <fullName evidence="3">Protein kinase domain-containing protein</fullName>
    </recommendedName>
</protein>
<dbReference type="EMBL" id="JBICBT010000840">
    <property type="protein sequence ID" value="KAL3097354.1"/>
    <property type="molecule type" value="Genomic_DNA"/>
</dbReference>
<keyword evidence="1" id="KW-0547">Nucleotide-binding</keyword>
<dbReference type="InterPro" id="IPR001623">
    <property type="entry name" value="DnaJ_domain"/>
</dbReference>
<gene>
    <name evidence="4" type="ORF">niasHT_024700</name>
</gene>
<feature type="compositionally biased region" description="Low complexity" evidence="2">
    <location>
        <begin position="600"/>
        <end position="615"/>
    </location>
</feature>
<accession>A0ABD2K3I2</accession>
<keyword evidence="5" id="KW-1185">Reference proteome</keyword>
<feature type="domain" description="Protein kinase" evidence="3">
    <location>
        <begin position="90"/>
        <end position="397"/>
    </location>
</feature>
<dbReference type="Pfam" id="PF00069">
    <property type="entry name" value="Pkinase"/>
    <property type="match status" value="1"/>
</dbReference>
<dbReference type="InterPro" id="IPR000719">
    <property type="entry name" value="Prot_kinase_dom"/>
</dbReference>
<dbReference type="SUPFAM" id="SSF56112">
    <property type="entry name" value="Protein kinase-like (PK-like)"/>
    <property type="match status" value="1"/>
</dbReference>
<feature type="region of interest" description="Disordered" evidence="2">
    <location>
        <begin position="169"/>
        <end position="189"/>
    </location>
</feature>
<organism evidence="4 5">
    <name type="scientific">Heterodera trifolii</name>
    <dbReference type="NCBI Taxonomy" id="157864"/>
    <lineage>
        <taxon>Eukaryota</taxon>
        <taxon>Metazoa</taxon>
        <taxon>Ecdysozoa</taxon>
        <taxon>Nematoda</taxon>
        <taxon>Chromadorea</taxon>
        <taxon>Rhabditida</taxon>
        <taxon>Tylenchina</taxon>
        <taxon>Tylenchomorpha</taxon>
        <taxon>Tylenchoidea</taxon>
        <taxon>Heteroderidae</taxon>
        <taxon>Heteroderinae</taxon>
        <taxon>Heterodera</taxon>
    </lineage>
</organism>
<comment type="caution">
    <text evidence="4">The sequence shown here is derived from an EMBL/GenBank/DDBJ whole genome shotgun (WGS) entry which is preliminary data.</text>
</comment>
<dbReference type="PANTHER" id="PTHR22967:SF105">
    <property type="entry name" value="CYCLIN-G-ASSOCIATED KINASE"/>
    <property type="match status" value="1"/>
</dbReference>
<dbReference type="InterPro" id="IPR036869">
    <property type="entry name" value="J_dom_sf"/>
</dbReference>
<dbReference type="Gene3D" id="1.10.510.10">
    <property type="entry name" value="Transferase(Phosphotransferase) domain 1"/>
    <property type="match status" value="1"/>
</dbReference>
<evidence type="ECO:0000259" key="3">
    <source>
        <dbReference type="PROSITE" id="PS50011"/>
    </source>
</evidence>
<dbReference type="SUPFAM" id="SSF46565">
    <property type="entry name" value="Chaperone J-domain"/>
    <property type="match status" value="1"/>
</dbReference>
<feature type="compositionally biased region" description="Low complexity" evidence="2">
    <location>
        <begin position="412"/>
        <end position="424"/>
    </location>
</feature>
<dbReference type="AlphaFoldDB" id="A0ABD2K3I2"/>
<dbReference type="Gene3D" id="1.10.287.110">
    <property type="entry name" value="DnaJ domain"/>
    <property type="match status" value="1"/>
</dbReference>
<dbReference type="PROSITE" id="PS50011">
    <property type="entry name" value="PROTEIN_KINASE_DOM"/>
    <property type="match status" value="1"/>
</dbReference>
<feature type="region of interest" description="Disordered" evidence="2">
    <location>
        <begin position="412"/>
        <end position="494"/>
    </location>
</feature>